<organism evidence="4 5">
    <name type="scientific">Polyporus arcularius HHB13444</name>
    <dbReference type="NCBI Taxonomy" id="1314778"/>
    <lineage>
        <taxon>Eukaryota</taxon>
        <taxon>Fungi</taxon>
        <taxon>Dikarya</taxon>
        <taxon>Basidiomycota</taxon>
        <taxon>Agaricomycotina</taxon>
        <taxon>Agaricomycetes</taxon>
        <taxon>Polyporales</taxon>
        <taxon>Polyporaceae</taxon>
        <taxon>Polyporus</taxon>
    </lineage>
</organism>
<evidence type="ECO:0000256" key="1">
    <source>
        <dbReference type="SAM" id="MobiDB-lite"/>
    </source>
</evidence>
<dbReference type="PANTHER" id="PTHR10622">
    <property type="entry name" value="HET DOMAIN-CONTAINING PROTEIN"/>
    <property type="match status" value="1"/>
</dbReference>
<dbReference type="AlphaFoldDB" id="A0A5C3PS28"/>
<dbReference type="InterPro" id="IPR058525">
    <property type="entry name" value="DUF8212"/>
</dbReference>
<evidence type="ECO:0000259" key="3">
    <source>
        <dbReference type="Pfam" id="PF26640"/>
    </source>
</evidence>
<evidence type="ECO:0000259" key="2">
    <source>
        <dbReference type="Pfam" id="PF06985"/>
    </source>
</evidence>
<dbReference type="Proteomes" id="UP000308197">
    <property type="component" value="Unassembled WGS sequence"/>
</dbReference>
<evidence type="ECO:0000313" key="5">
    <source>
        <dbReference type="Proteomes" id="UP000308197"/>
    </source>
</evidence>
<dbReference type="InterPro" id="IPR010730">
    <property type="entry name" value="HET"/>
</dbReference>
<reference evidence="4 5" key="1">
    <citation type="journal article" date="2019" name="Nat. Ecol. Evol.">
        <title>Megaphylogeny resolves global patterns of mushroom evolution.</title>
        <authorList>
            <person name="Varga T."/>
            <person name="Krizsan K."/>
            <person name="Foldi C."/>
            <person name="Dima B."/>
            <person name="Sanchez-Garcia M."/>
            <person name="Sanchez-Ramirez S."/>
            <person name="Szollosi G.J."/>
            <person name="Szarkandi J.G."/>
            <person name="Papp V."/>
            <person name="Albert L."/>
            <person name="Andreopoulos W."/>
            <person name="Angelini C."/>
            <person name="Antonin V."/>
            <person name="Barry K.W."/>
            <person name="Bougher N.L."/>
            <person name="Buchanan P."/>
            <person name="Buyck B."/>
            <person name="Bense V."/>
            <person name="Catcheside P."/>
            <person name="Chovatia M."/>
            <person name="Cooper J."/>
            <person name="Damon W."/>
            <person name="Desjardin D."/>
            <person name="Finy P."/>
            <person name="Geml J."/>
            <person name="Haridas S."/>
            <person name="Hughes K."/>
            <person name="Justo A."/>
            <person name="Karasinski D."/>
            <person name="Kautmanova I."/>
            <person name="Kiss B."/>
            <person name="Kocsube S."/>
            <person name="Kotiranta H."/>
            <person name="LaButti K.M."/>
            <person name="Lechner B.E."/>
            <person name="Liimatainen K."/>
            <person name="Lipzen A."/>
            <person name="Lukacs Z."/>
            <person name="Mihaltcheva S."/>
            <person name="Morgado L.N."/>
            <person name="Niskanen T."/>
            <person name="Noordeloos M.E."/>
            <person name="Ohm R.A."/>
            <person name="Ortiz-Santana B."/>
            <person name="Ovrebo C."/>
            <person name="Racz N."/>
            <person name="Riley R."/>
            <person name="Savchenko A."/>
            <person name="Shiryaev A."/>
            <person name="Soop K."/>
            <person name="Spirin V."/>
            <person name="Szebenyi C."/>
            <person name="Tomsovsky M."/>
            <person name="Tulloss R.E."/>
            <person name="Uehling J."/>
            <person name="Grigoriev I.V."/>
            <person name="Vagvolgyi C."/>
            <person name="Papp T."/>
            <person name="Martin F.M."/>
            <person name="Miettinen O."/>
            <person name="Hibbett D.S."/>
            <person name="Nagy L.G."/>
        </authorList>
    </citation>
    <scope>NUCLEOTIDE SEQUENCE [LARGE SCALE GENOMIC DNA]</scope>
    <source>
        <strain evidence="4 5">HHB13444</strain>
    </source>
</reference>
<accession>A0A5C3PS28</accession>
<dbReference type="Pfam" id="PF06985">
    <property type="entry name" value="HET"/>
    <property type="match status" value="1"/>
</dbReference>
<dbReference type="InParanoid" id="A0A5C3PS28"/>
<dbReference type="EMBL" id="ML211041">
    <property type="protein sequence ID" value="TFK90618.1"/>
    <property type="molecule type" value="Genomic_DNA"/>
</dbReference>
<feature type="region of interest" description="Disordered" evidence="1">
    <location>
        <begin position="631"/>
        <end position="665"/>
    </location>
</feature>
<dbReference type="PANTHER" id="PTHR10622:SF10">
    <property type="entry name" value="HET DOMAIN-CONTAINING PROTEIN"/>
    <property type="match status" value="1"/>
</dbReference>
<proteinExistence type="predicted"/>
<protein>
    <submittedName>
        <fullName evidence="4">Uncharacterized protein</fullName>
    </submittedName>
</protein>
<evidence type="ECO:0000313" key="4">
    <source>
        <dbReference type="EMBL" id="TFK90618.1"/>
    </source>
</evidence>
<gene>
    <name evidence="4" type="ORF">K466DRAFT_660688</name>
</gene>
<sequence length="665" mass="75261">MRLLDTSTAELLWVDEPRHVSYAVVSHVWVHDGEGPQEQTFKDITKIHRRRRRLRSLVPGLHKGKNNTIPAGVSEKIRRCCAVAREHGFERMWMDSCCIDKESSSELSEAINSLYNWYLHAKVCYAYLDDVDYLGDPAARGSQFRRSRWFRRGWTLQELIAPGVLVFLSKDWRILGTKAMLASVIEEVTGIDRAILTHERSLNTVSVAKRISWASRRRTRREEDEAYSLMGILGVNIPTVYGEGRLAFIRLQEEVLKQTSDQTLFAWGPALRNNVELDDDFPEEPAYFWEEPDEAVWEELYMRNLFALSPRDFSSAGRVTSLSRHTLSERLQLTCPLPEYTMTSHGVRTTVPVLAAVSKQSGDPIHLAILSCQDEAGRLLALILRKKERSSSEFFVGAFLPPSMTSEDVSAEFYLGELYFRTTHLSPQFIAAHQKSLRLQEVYIPHRPSRERAQAFQGFTEVYAALTRYSGVFEVHLTGWCKSLLEAQGFSVSRLATDEEWAVGLGGKRGFEVSRGECGFKIQLDACGCTGAQRWLRVLVSRKAKEEKTRPSTSSSENPLRAFIIRHMPDHPDHVCSWSFAAGLASHQFPLHFPDGTSWTIQLTLGLLGSGDGTQLQQSFALGVEILSRSPKEEDLAPPRQPSLSNHWVPPMTILDPHSAQPDYP</sequence>
<keyword evidence="5" id="KW-1185">Reference proteome</keyword>
<dbReference type="STRING" id="1314778.A0A5C3PS28"/>
<name>A0A5C3PS28_9APHY</name>
<feature type="domain" description="DUF8212" evidence="3">
    <location>
        <begin position="247"/>
        <end position="447"/>
    </location>
</feature>
<dbReference type="Pfam" id="PF26640">
    <property type="entry name" value="DUF8212"/>
    <property type="match status" value="1"/>
</dbReference>
<feature type="domain" description="Heterokaryon incompatibility" evidence="2">
    <location>
        <begin position="22"/>
        <end position="132"/>
    </location>
</feature>